<keyword evidence="3" id="KW-1185">Reference proteome</keyword>
<dbReference type="EMBL" id="OZ021740">
    <property type="protein sequence ID" value="CAK9324107.1"/>
    <property type="molecule type" value="Genomic_DNA"/>
</dbReference>
<keyword evidence="1" id="KW-0472">Membrane</keyword>
<proteinExistence type="predicted"/>
<gene>
    <name evidence="2" type="ORF">CITCOLO1_LOCUS16332</name>
</gene>
<sequence length="101" mass="11673">MNFFLYIDLLLTLSFGLHAIANGVVISMSKLKKSWVMSKCICIIYVSTLFLVSMLINIIIVIFIYTSHLNLISEHVLWQSMGYPRLSTLRLSHFNHQCNYS</sequence>
<evidence type="ECO:0000256" key="1">
    <source>
        <dbReference type="SAM" id="Phobius"/>
    </source>
</evidence>
<keyword evidence="1" id="KW-1133">Transmembrane helix</keyword>
<reference evidence="2 3" key="1">
    <citation type="submission" date="2024-03" db="EMBL/GenBank/DDBJ databases">
        <authorList>
            <person name="Gkanogiannis A."/>
            <person name="Becerra Lopez-Lavalle L."/>
        </authorList>
    </citation>
    <scope>NUCLEOTIDE SEQUENCE [LARGE SCALE GENOMIC DNA]</scope>
</reference>
<evidence type="ECO:0000313" key="3">
    <source>
        <dbReference type="Proteomes" id="UP001642487"/>
    </source>
</evidence>
<feature type="transmembrane region" description="Helical" evidence="1">
    <location>
        <begin position="40"/>
        <end position="65"/>
    </location>
</feature>
<feature type="transmembrane region" description="Helical" evidence="1">
    <location>
        <begin position="6"/>
        <end position="28"/>
    </location>
</feature>
<name>A0ABP0YU96_9ROSI</name>
<evidence type="ECO:0000313" key="2">
    <source>
        <dbReference type="EMBL" id="CAK9324107.1"/>
    </source>
</evidence>
<dbReference type="Proteomes" id="UP001642487">
    <property type="component" value="Chromosome 6"/>
</dbReference>
<accession>A0ABP0YU96</accession>
<protein>
    <submittedName>
        <fullName evidence="2">Uncharacterized protein</fullName>
    </submittedName>
</protein>
<organism evidence="2 3">
    <name type="scientific">Citrullus colocynthis</name>
    <name type="common">colocynth</name>
    <dbReference type="NCBI Taxonomy" id="252529"/>
    <lineage>
        <taxon>Eukaryota</taxon>
        <taxon>Viridiplantae</taxon>
        <taxon>Streptophyta</taxon>
        <taxon>Embryophyta</taxon>
        <taxon>Tracheophyta</taxon>
        <taxon>Spermatophyta</taxon>
        <taxon>Magnoliopsida</taxon>
        <taxon>eudicotyledons</taxon>
        <taxon>Gunneridae</taxon>
        <taxon>Pentapetalae</taxon>
        <taxon>rosids</taxon>
        <taxon>fabids</taxon>
        <taxon>Cucurbitales</taxon>
        <taxon>Cucurbitaceae</taxon>
        <taxon>Benincaseae</taxon>
        <taxon>Citrullus</taxon>
    </lineage>
</organism>
<keyword evidence="1" id="KW-0812">Transmembrane</keyword>